<dbReference type="GO" id="GO:0006310">
    <property type="term" value="P:DNA recombination"/>
    <property type="evidence" value="ECO:0007669"/>
    <property type="project" value="UniProtKB-KW"/>
</dbReference>
<dbReference type="AlphaFoldDB" id="A0A975ZR96"/>
<evidence type="ECO:0000313" key="5">
    <source>
        <dbReference type="Proteomes" id="UP000182932"/>
    </source>
</evidence>
<dbReference type="InterPro" id="IPR013762">
    <property type="entry name" value="Integrase-like_cat_sf"/>
</dbReference>
<dbReference type="Gene3D" id="1.10.443.10">
    <property type="entry name" value="Intergrase catalytic core"/>
    <property type="match status" value="1"/>
</dbReference>
<gene>
    <name evidence="4" type="ORF">SAMN04487940_1507</name>
</gene>
<dbReference type="GO" id="GO:0003677">
    <property type="term" value="F:DNA binding"/>
    <property type="evidence" value="ECO:0007669"/>
    <property type="project" value="InterPro"/>
</dbReference>
<keyword evidence="1" id="KW-0229">DNA integration</keyword>
<comment type="caution">
    <text evidence="4">The sequence shown here is derived from an EMBL/GenBank/DDBJ whole genome shotgun (WGS) entry which is preliminary data.</text>
</comment>
<dbReference type="InterPro" id="IPR011010">
    <property type="entry name" value="DNA_brk_join_enz"/>
</dbReference>
<dbReference type="Pfam" id="PF00589">
    <property type="entry name" value="Phage_integrase"/>
    <property type="match status" value="1"/>
</dbReference>
<dbReference type="EMBL" id="FNYY01000050">
    <property type="protein sequence ID" value="SEK12289.1"/>
    <property type="molecule type" value="Genomic_DNA"/>
</dbReference>
<dbReference type="Proteomes" id="UP000182932">
    <property type="component" value="Unassembled WGS sequence"/>
</dbReference>
<dbReference type="RefSeq" id="WP_244526638.1">
    <property type="nucleotide sequence ID" value="NZ_FNYY01000050.1"/>
</dbReference>
<keyword evidence="2" id="KW-0233">DNA recombination</keyword>
<dbReference type="PROSITE" id="PS51898">
    <property type="entry name" value="TYR_RECOMBINASE"/>
    <property type="match status" value="1"/>
</dbReference>
<accession>A0A975ZR96</accession>
<protein>
    <submittedName>
        <fullName evidence="4">Phage integrase family protein</fullName>
    </submittedName>
</protein>
<evidence type="ECO:0000259" key="3">
    <source>
        <dbReference type="PROSITE" id="PS51898"/>
    </source>
</evidence>
<dbReference type="InterPro" id="IPR002104">
    <property type="entry name" value="Integrase_catalytic"/>
</dbReference>
<name>A0A975ZR96_9RHOB</name>
<organism evidence="4 5">
    <name type="scientific">Marinovum algicola</name>
    <dbReference type="NCBI Taxonomy" id="42444"/>
    <lineage>
        <taxon>Bacteria</taxon>
        <taxon>Pseudomonadati</taxon>
        <taxon>Pseudomonadota</taxon>
        <taxon>Alphaproteobacteria</taxon>
        <taxon>Rhodobacterales</taxon>
        <taxon>Roseobacteraceae</taxon>
        <taxon>Marinovum</taxon>
    </lineage>
</organism>
<evidence type="ECO:0000313" key="4">
    <source>
        <dbReference type="EMBL" id="SEK12289.1"/>
    </source>
</evidence>
<dbReference type="SUPFAM" id="SSF56349">
    <property type="entry name" value="DNA breaking-rejoining enzymes"/>
    <property type="match status" value="1"/>
</dbReference>
<dbReference type="PANTHER" id="PTHR30349">
    <property type="entry name" value="PHAGE INTEGRASE-RELATED"/>
    <property type="match status" value="1"/>
</dbReference>
<feature type="domain" description="Tyr recombinase" evidence="3">
    <location>
        <begin position="167"/>
        <end position="352"/>
    </location>
</feature>
<dbReference type="InterPro" id="IPR050090">
    <property type="entry name" value="Tyrosine_recombinase_XerCD"/>
</dbReference>
<dbReference type="GeneID" id="80821336"/>
<reference evidence="4 5" key="1">
    <citation type="submission" date="2016-10" db="EMBL/GenBank/DDBJ databases">
        <authorList>
            <person name="Varghese N."/>
            <person name="Submissions S."/>
        </authorList>
    </citation>
    <scope>NUCLEOTIDE SEQUENCE [LARGE SCALE GENOMIC DNA]</scope>
    <source>
        <strain evidence="4 5">FF3</strain>
    </source>
</reference>
<keyword evidence="5" id="KW-1185">Reference proteome</keyword>
<sequence>MPQADLPKGVHRVRRKLANGKSRFHFYAWRGGPKFWEDDHRKPSDPTFYQAYADAAARPKPADYTTPQMVDDFLSNTAMPKGERSRADIRKWGLRFADHFKDAPAVIFEERGARGEVNAWRALWKHSPKQHDMAGTHAVRILNWAVDEGKLSEHHCHKLHRLYEVDRSEIVWTPADREAFNAVAPEWVRRILCAACETGLRPADLIKLTPAHIEQTPLGRRLRVRTNKRKRLAHIPITPALAEVIDTTPPGRLLILTNANGNALTPHRASEGVRQWRGKAKLSDELRLYDARGTAATRLLNAGLSLANIANHMGCDNAFRKDRDGGKPMPEPIDALMSYLGAAALGGDQRLFLYVKPSRDSRLAMEE</sequence>
<dbReference type="PANTHER" id="PTHR30349:SF64">
    <property type="entry name" value="PROPHAGE INTEGRASE INTD-RELATED"/>
    <property type="match status" value="1"/>
</dbReference>
<evidence type="ECO:0000256" key="2">
    <source>
        <dbReference type="ARBA" id="ARBA00023172"/>
    </source>
</evidence>
<dbReference type="GO" id="GO:0015074">
    <property type="term" value="P:DNA integration"/>
    <property type="evidence" value="ECO:0007669"/>
    <property type="project" value="UniProtKB-KW"/>
</dbReference>
<proteinExistence type="predicted"/>
<evidence type="ECO:0000256" key="1">
    <source>
        <dbReference type="ARBA" id="ARBA00022908"/>
    </source>
</evidence>